<dbReference type="OrthoDB" id="5673206at2"/>
<reference evidence="4 5" key="1">
    <citation type="submission" date="2016-10" db="EMBL/GenBank/DDBJ databases">
        <title>Rodentibacter gen. nov. and new species.</title>
        <authorList>
            <person name="Christensen H."/>
        </authorList>
    </citation>
    <scope>NUCLEOTIDE SEQUENCE [LARGE SCALE GENOMIC DNA]</scope>
    <source>
        <strain evidence="2 4">H1983213011</strain>
        <strain evidence="3 5">H1987082031</strain>
    </source>
</reference>
<evidence type="ECO:0000313" key="2">
    <source>
        <dbReference type="EMBL" id="OOF42927.1"/>
    </source>
</evidence>
<comment type="caution">
    <text evidence="3">The sequence shown here is derived from an EMBL/GenBank/DDBJ whole genome shotgun (WGS) entry which is preliminary data.</text>
</comment>
<sequence>MQLTQLQQHRLDRLYYVIVNDEWDEANHPRKKNGQFGKGGEKHSIAQSNKINTAVIKADRRAATFDEARKQAKEFQGKKLINNDSHLTAVASRNSLDKMLSSKAVNKSASPQLQALAVANTDKLYENALYGWSKPDRSNDPNIVAVHRLFSVLETGKEQYLVKLTVKEIARRDQENKFYTIETVELNEKSPAAQWVDSTVQADGLDPTSIRSVGDIHSLAKIVQKSNINARLDKLLGNK</sequence>
<evidence type="ECO:0000313" key="5">
    <source>
        <dbReference type="Proteomes" id="UP000189161"/>
    </source>
</evidence>
<dbReference type="Proteomes" id="UP000188728">
    <property type="component" value="Unassembled WGS sequence"/>
</dbReference>
<evidence type="ECO:0000313" key="4">
    <source>
        <dbReference type="Proteomes" id="UP000188728"/>
    </source>
</evidence>
<dbReference type="InterPro" id="IPR040824">
    <property type="entry name" value="LPD3"/>
</dbReference>
<name>A0A1V3IYY7_9PAST</name>
<evidence type="ECO:0000313" key="3">
    <source>
        <dbReference type="EMBL" id="OOF47452.1"/>
    </source>
</evidence>
<gene>
    <name evidence="2" type="ORF">BKK51_12295</name>
    <name evidence="3" type="ORF">BKK52_09205</name>
</gene>
<dbReference type="RefSeq" id="WP_077474749.1">
    <property type="nucleotide sequence ID" value="NZ_MLHK01000083.1"/>
</dbReference>
<keyword evidence="5" id="KW-1185">Reference proteome</keyword>
<dbReference type="EMBL" id="MLHL01000053">
    <property type="protein sequence ID" value="OOF47452.1"/>
    <property type="molecule type" value="Genomic_DNA"/>
</dbReference>
<proteinExistence type="predicted"/>
<dbReference type="AlphaFoldDB" id="A0A1V3IYY7"/>
<protein>
    <recommendedName>
        <fullName evidence="1">Large polyvalent protein-associated domain-containing protein</fullName>
    </recommendedName>
</protein>
<accession>A0A1V3IYY7</accession>
<evidence type="ECO:0000259" key="1">
    <source>
        <dbReference type="Pfam" id="PF18798"/>
    </source>
</evidence>
<dbReference type="Proteomes" id="UP000189161">
    <property type="component" value="Unassembled WGS sequence"/>
</dbReference>
<organism evidence="3 5">
    <name type="scientific">Rodentibacter trehalosifermentans</name>
    <dbReference type="NCBI Taxonomy" id="1908263"/>
    <lineage>
        <taxon>Bacteria</taxon>
        <taxon>Pseudomonadati</taxon>
        <taxon>Pseudomonadota</taxon>
        <taxon>Gammaproteobacteria</taxon>
        <taxon>Pasteurellales</taxon>
        <taxon>Pasteurellaceae</taxon>
        <taxon>Rodentibacter</taxon>
    </lineage>
</organism>
<feature type="domain" description="Large polyvalent protein-associated" evidence="1">
    <location>
        <begin position="66"/>
        <end position="169"/>
    </location>
</feature>
<accession>A0A1V3IMS0</accession>
<dbReference type="Pfam" id="PF18798">
    <property type="entry name" value="LPD3"/>
    <property type="match status" value="1"/>
</dbReference>
<dbReference type="EMBL" id="MLHK01000083">
    <property type="protein sequence ID" value="OOF42927.1"/>
    <property type="molecule type" value="Genomic_DNA"/>
</dbReference>